<dbReference type="InterPro" id="IPR043129">
    <property type="entry name" value="ATPase_NBD"/>
</dbReference>
<dbReference type="Gene3D" id="3.30.420.40">
    <property type="match status" value="1"/>
</dbReference>
<dbReference type="GO" id="GO:0002949">
    <property type="term" value="P:tRNA threonylcarbamoyladenosine modification"/>
    <property type="evidence" value="ECO:0007669"/>
    <property type="project" value="InterPro"/>
</dbReference>
<dbReference type="InterPro" id="IPR022496">
    <property type="entry name" value="T6A_TsaB"/>
</dbReference>
<feature type="domain" description="Gcp-like" evidence="1">
    <location>
        <begin position="53"/>
        <end position="141"/>
    </location>
</feature>
<dbReference type="GO" id="GO:0006508">
    <property type="term" value="P:proteolysis"/>
    <property type="evidence" value="ECO:0007669"/>
    <property type="project" value="UniProtKB-KW"/>
</dbReference>
<dbReference type="Pfam" id="PF00814">
    <property type="entry name" value="TsaD"/>
    <property type="match status" value="1"/>
</dbReference>
<gene>
    <name evidence="2" type="ORF">DPRO_0002</name>
</gene>
<keyword evidence="3" id="KW-1185">Reference proteome</keyword>
<dbReference type="NCBIfam" id="TIGR03725">
    <property type="entry name" value="T6A_YeaZ"/>
    <property type="match status" value="1"/>
</dbReference>
<organism evidence="2 3">
    <name type="scientific">Pseudodesulfovibrio profundus</name>
    <dbReference type="NCBI Taxonomy" id="57320"/>
    <lineage>
        <taxon>Bacteria</taxon>
        <taxon>Pseudomonadati</taxon>
        <taxon>Thermodesulfobacteriota</taxon>
        <taxon>Desulfovibrionia</taxon>
        <taxon>Desulfovibrionales</taxon>
        <taxon>Desulfovibrionaceae</taxon>
    </lineage>
</organism>
<name>A0A2C8F2V4_9BACT</name>
<dbReference type="RefSeq" id="WP_097010220.1">
    <property type="nucleotide sequence ID" value="NZ_LT907975.1"/>
</dbReference>
<sequence length="262" mass="28289">MTSVESSRKATLLLAMSGTEERLQFVLGRPADTGYTVLASREWTVPGESIRFLTPGIQETLQSMDLDVADIDRIACTRGPGSFTGLRLVLAAAEGMAAGSGAQLAGMDYLSLLASGPGPLLDGVLHVLTYARRGLVYIQSYSAPAMTELEPLASVTLDQAATRITECGTPCYLVGTGIRKNSEFFKEFEKNTTHCTLLPSRWDNPSPELLLEAAATADYSQSSIDPIYVRATDAEDNLPNIAKKRGIDPEKAKRRLTELQNS</sequence>
<dbReference type="Proteomes" id="UP000219215">
    <property type="component" value="Chromosome DPRO"/>
</dbReference>
<protein>
    <submittedName>
        <fullName evidence="2">Peptidase M22 glycoprotease</fullName>
    </submittedName>
</protein>
<dbReference type="GO" id="GO:0008233">
    <property type="term" value="F:peptidase activity"/>
    <property type="evidence" value="ECO:0007669"/>
    <property type="project" value="UniProtKB-KW"/>
</dbReference>
<dbReference type="KEGG" id="pprf:DPRO_0002"/>
<reference evidence="3" key="1">
    <citation type="submission" date="2017-09" db="EMBL/GenBank/DDBJ databases">
        <authorList>
            <person name="Regsiter A."/>
            <person name="William W."/>
        </authorList>
    </citation>
    <scope>NUCLEOTIDE SEQUENCE [LARGE SCALE GENOMIC DNA]</scope>
    <source>
        <strain evidence="3">500-1</strain>
    </source>
</reference>
<keyword evidence="2" id="KW-0645">Protease</keyword>
<dbReference type="OrthoDB" id="9809995at2"/>
<dbReference type="InterPro" id="IPR000905">
    <property type="entry name" value="Gcp-like_dom"/>
</dbReference>
<dbReference type="AlphaFoldDB" id="A0A2C8F2V4"/>
<evidence type="ECO:0000259" key="1">
    <source>
        <dbReference type="Pfam" id="PF00814"/>
    </source>
</evidence>
<proteinExistence type="predicted"/>
<accession>A0A2C8F2V4</accession>
<keyword evidence="2" id="KW-0378">Hydrolase</keyword>
<dbReference type="SUPFAM" id="SSF53067">
    <property type="entry name" value="Actin-like ATPase domain"/>
    <property type="match status" value="2"/>
</dbReference>
<evidence type="ECO:0000313" key="3">
    <source>
        <dbReference type="Proteomes" id="UP000219215"/>
    </source>
</evidence>
<evidence type="ECO:0000313" key="2">
    <source>
        <dbReference type="EMBL" id="SOB56876.1"/>
    </source>
</evidence>
<dbReference type="EMBL" id="LT907975">
    <property type="protein sequence ID" value="SOB56876.1"/>
    <property type="molecule type" value="Genomic_DNA"/>
</dbReference>